<accession>A0A382M4M9</accession>
<dbReference type="EMBL" id="UINC01090333">
    <property type="protein sequence ID" value="SVC42181.1"/>
    <property type="molecule type" value="Genomic_DNA"/>
</dbReference>
<reference evidence="1" key="1">
    <citation type="submission" date="2018-05" db="EMBL/GenBank/DDBJ databases">
        <authorList>
            <person name="Lanie J.A."/>
            <person name="Ng W.-L."/>
            <person name="Kazmierczak K.M."/>
            <person name="Andrzejewski T.M."/>
            <person name="Davidsen T.M."/>
            <person name="Wayne K.J."/>
            <person name="Tettelin H."/>
            <person name="Glass J.I."/>
            <person name="Rusch D."/>
            <person name="Podicherti R."/>
            <person name="Tsui H.-C.T."/>
            <person name="Winkler M.E."/>
        </authorList>
    </citation>
    <scope>NUCLEOTIDE SEQUENCE</scope>
</reference>
<dbReference type="AlphaFoldDB" id="A0A382M4M9"/>
<sequence>MPNDASASAADQTQLDDLTKRLERKTKEIEIIQQVSSKINATLDLEN</sequence>
<protein>
    <submittedName>
        <fullName evidence="1">Uncharacterized protein</fullName>
    </submittedName>
</protein>
<feature type="non-terminal residue" evidence="1">
    <location>
        <position position="47"/>
    </location>
</feature>
<name>A0A382M4M9_9ZZZZ</name>
<organism evidence="1">
    <name type="scientific">marine metagenome</name>
    <dbReference type="NCBI Taxonomy" id="408172"/>
    <lineage>
        <taxon>unclassified sequences</taxon>
        <taxon>metagenomes</taxon>
        <taxon>ecological metagenomes</taxon>
    </lineage>
</organism>
<proteinExistence type="predicted"/>
<evidence type="ECO:0000313" key="1">
    <source>
        <dbReference type="EMBL" id="SVC42181.1"/>
    </source>
</evidence>
<gene>
    <name evidence="1" type="ORF">METZ01_LOCUS295035</name>
</gene>